<keyword evidence="2" id="KW-1185">Reference proteome</keyword>
<name>A0A8E2JEV3_9PEZI</name>
<protein>
    <submittedName>
        <fullName evidence="1">Uncharacterized protein</fullName>
    </submittedName>
</protein>
<accession>A0A8E2JEV3</accession>
<evidence type="ECO:0000313" key="2">
    <source>
        <dbReference type="Proteomes" id="UP000250266"/>
    </source>
</evidence>
<dbReference type="EMBL" id="KV744975">
    <property type="protein sequence ID" value="OCK80060.1"/>
    <property type="molecule type" value="Genomic_DNA"/>
</dbReference>
<gene>
    <name evidence="1" type="ORF">K432DRAFT_453673</name>
</gene>
<dbReference type="Proteomes" id="UP000250266">
    <property type="component" value="Unassembled WGS sequence"/>
</dbReference>
<feature type="non-terminal residue" evidence="1">
    <location>
        <position position="1"/>
    </location>
</feature>
<proteinExistence type="predicted"/>
<dbReference type="AlphaFoldDB" id="A0A8E2JEV3"/>
<reference evidence="1 2" key="1">
    <citation type="journal article" date="2016" name="Nat. Commun.">
        <title>Ectomycorrhizal ecology is imprinted in the genome of the dominant symbiotic fungus Cenococcum geophilum.</title>
        <authorList>
            <consortium name="DOE Joint Genome Institute"/>
            <person name="Peter M."/>
            <person name="Kohler A."/>
            <person name="Ohm R.A."/>
            <person name="Kuo A."/>
            <person name="Krutzmann J."/>
            <person name="Morin E."/>
            <person name="Arend M."/>
            <person name="Barry K.W."/>
            <person name="Binder M."/>
            <person name="Choi C."/>
            <person name="Clum A."/>
            <person name="Copeland A."/>
            <person name="Grisel N."/>
            <person name="Haridas S."/>
            <person name="Kipfer T."/>
            <person name="LaButti K."/>
            <person name="Lindquist E."/>
            <person name="Lipzen A."/>
            <person name="Maire R."/>
            <person name="Meier B."/>
            <person name="Mihaltcheva S."/>
            <person name="Molinier V."/>
            <person name="Murat C."/>
            <person name="Poggeler S."/>
            <person name="Quandt C.A."/>
            <person name="Sperisen C."/>
            <person name="Tritt A."/>
            <person name="Tisserant E."/>
            <person name="Crous P.W."/>
            <person name="Henrissat B."/>
            <person name="Nehls U."/>
            <person name="Egli S."/>
            <person name="Spatafora J.W."/>
            <person name="Grigoriev I.V."/>
            <person name="Martin F.M."/>
        </authorList>
    </citation>
    <scope>NUCLEOTIDE SEQUENCE [LARGE SCALE GENOMIC DNA]</scope>
    <source>
        <strain evidence="1 2">CBS 459.81</strain>
    </source>
</reference>
<organism evidence="1 2">
    <name type="scientific">Lepidopterella palustris CBS 459.81</name>
    <dbReference type="NCBI Taxonomy" id="1314670"/>
    <lineage>
        <taxon>Eukaryota</taxon>
        <taxon>Fungi</taxon>
        <taxon>Dikarya</taxon>
        <taxon>Ascomycota</taxon>
        <taxon>Pezizomycotina</taxon>
        <taxon>Dothideomycetes</taxon>
        <taxon>Pleosporomycetidae</taxon>
        <taxon>Mytilinidiales</taxon>
        <taxon>Argynnaceae</taxon>
        <taxon>Lepidopterella</taxon>
    </lineage>
</organism>
<evidence type="ECO:0000313" key="1">
    <source>
        <dbReference type="EMBL" id="OCK80060.1"/>
    </source>
</evidence>
<sequence length="57" mass="7064">RNKRPAIEPFERILYNLYKQTPSYNRDRYISHFYCNATIFNIVFTYRKKSNTTAIYY</sequence>